<gene>
    <name evidence="1" type="ORF">PCLFYP37_01894</name>
</gene>
<protein>
    <submittedName>
        <fullName evidence="1">Lanthionine synthetase C-like protein</fullName>
    </submittedName>
</protein>
<evidence type="ECO:0000313" key="1">
    <source>
        <dbReference type="EMBL" id="VYU09207.1"/>
    </source>
</evidence>
<accession>A0A6N3C5X7</accession>
<reference evidence="1" key="1">
    <citation type="submission" date="2019-11" db="EMBL/GenBank/DDBJ databases">
        <authorList>
            <person name="Feng L."/>
        </authorList>
    </citation>
    <scope>NUCLEOTIDE SEQUENCE</scope>
    <source>
        <strain evidence="1">PclaraLFYP37</strain>
    </source>
</reference>
<dbReference type="SUPFAM" id="SSF158745">
    <property type="entry name" value="LanC-like"/>
    <property type="match status" value="1"/>
</dbReference>
<organism evidence="1">
    <name type="scientific">Paraprevotella clara</name>
    <dbReference type="NCBI Taxonomy" id="454154"/>
    <lineage>
        <taxon>Bacteria</taxon>
        <taxon>Pseudomonadati</taxon>
        <taxon>Bacteroidota</taxon>
        <taxon>Bacteroidia</taxon>
        <taxon>Bacteroidales</taxon>
        <taxon>Prevotellaceae</taxon>
        <taxon>Paraprevotella</taxon>
    </lineage>
</organism>
<dbReference type="GeneID" id="93558259"/>
<proteinExistence type="predicted"/>
<sequence>MIETTKDRLLSLIMEGARQNRQEGFGLFKGDMGVCLALFVLNREKKDPVVEDFADNLIDRIYARAAKEKKAFFDTGFAGIGWGINYLMEDHYYEGDVDEVLKDIDAAVFKEINTVSGIPANVSNGLLGYLIYSVARLGNPEHVRNTVLHEIDKDFLRGLIVRIDKISPTIFSSICKDEYFTLLWHVPLLLVLLRRTLDLDVFNDKIINMVKTWLFYLETNQPYLHINKLYLAVSLAYLNEYLCFPEIKRRIEVLMFSVDLSKIEDELDIRIMNINDGWFGAVAILKKAEDLLDMGIPQYELLRETRINILEKYGALFDDYINETNREKPLDISFVHGLSGIGFLLFLWPEAFS</sequence>
<dbReference type="AlphaFoldDB" id="A0A6N3C5X7"/>
<dbReference type="RefSeq" id="WP_008621820.1">
    <property type="nucleotide sequence ID" value="NZ_AP025941.1"/>
</dbReference>
<dbReference type="EMBL" id="CACRUT010000013">
    <property type="protein sequence ID" value="VYU09207.1"/>
    <property type="molecule type" value="Genomic_DNA"/>
</dbReference>
<name>A0A6N3C5X7_9BACT</name>
<dbReference type="Gene3D" id="1.50.10.20">
    <property type="match status" value="1"/>
</dbReference>